<dbReference type="STRING" id="64969.SAMN02745127_03152"/>
<dbReference type="Proteomes" id="UP000191418">
    <property type="component" value="Unassembled WGS sequence"/>
</dbReference>
<protein>
    <recommendedName>
        <fullName evidence="3">DUF4202 domain-containing protein</fullName>
    </recommendedName>
</protein>
<comment type="caution">
    <text evidence="1">The sequence shown here is derived from an EMBL/GenBank/DDBJ whole genome shotgun (WGS) entry which is preliminary data.</text>
</comment>
<evidence type="ECO:0000313" key="1">
    <source>
        <dbReference type="EMBL" id="OPX54197.1"/>
    </source>
</evidence>
<organism evidence="1 2">
    <name type="scientific">Oceanospirillum multiglobuliferum</name>
    <dbReference type="NCBI Taxonomy" id="64969"/>
    <lineage>
        <taxon>Bacteria</taxon>
        <taxon>Pseudomonadati</taxon>
        <taxon>Pseudomonadota</taxon>
        <taxon>Gammaproteobacteria</taxon>
        <taxon>Oceanospirillales</taxon>
        <taxon>Oceanospirillaceae</taxon>
        <taxon>Oceanospirillum</taxon>
    </lineage>
</organism>
<dbReference type="PANTHER" id="PTHR41729">
    <property type="entry name" value="GLUTAMYL-TRNA SYNTHETASE"/>
    <property type="match status" value="1"/>
</dbReference>
<dbReference type="AlphaFoldDB" id="A0A1T4SL40"/>
<accession>A0A1T4SL40</accession>
<dbReference type="EMBL" id="MTSM01000034">
    <property type="protein sequence ID" value="OPX54197.1"/>
    <property type="molecule type" value="Genomic_DNA"/>
</dbReference>
<dbReference type="RefSeq" id="WP_078746647.1">
    <property type="nucleotide sequence ID" value="NZ_FUXG01000036.1"/>
</dbReference>
<dbReference type="OrthoDB" id="9799165at2"/>
<evidence type="ECO:0000313" key="2">
    <source>
        <dbReference type="Proteomes" id="UP000191418"/>
    </source>
</evidence>
<proteinExistence type="predicted"/>
<name>A0A1T4SL40_9GAMM</name>
<gene>
    <name evidence="1" type="ORF">BTE48_15495</name>
</gene>
<dbReference type="Pfam" id="PF13875">
    <property type="entry name" value="DUF4202"/>
    <property type="match status" value="1"/>
</dbReference>
<reference evidence="1 2" key="1">
    <citation type="submission" date="2017-01" db="EMBL/GenBank/DDBJ databases">
        <title>Genome Sequencing of a Marine Spirillum, Oceanospirillum multiglobuliferum ATCC 33336, from Japan.</title>
        <authorList>
            <person name="Carney J.G."/>
            <person name="Trachtenberg A.M."/>
            <person name="Rheaume B.A."/>
            <person name="Linnane J.D."/>
            <person name="Pitts N.L."/>
            <person name="Mykles D.L."/>
            <person name="Maclea K.S."/>
        </authorList>
    </citation>
    <scope>NUCLEOTIDE SEQUENCE [LARGE SCALE GENOMIC DNA]</scope>
    <source>
        <strain evidence="1 2">ATCC 33336</strain>
    </source>
</reference>
<sequence length="195" mass="22742">MSELDRLEQTLRLIDQANSEDPNIEEWLGQLYAKELLYGIRMSNRLDQYMPDAPDYLRIAARAQHIQRWTIKRSDYPEGKVGYKHWRTELGRFHAETAAALMAETGYPQADVERVKSLIQKKQLKQDPEVQILEDVICLVFLEFYLEEFATKHSEEKLISIIQKTWQKMSEKGHEIALKLPLSEPMLALVQKALA</sequence>
<evidence type="ECO:0008006" key="3">
    <source>
        <dbReference type="Google" id="ProtNLM"/>
    </source>
</evidence>
<keyword evidence="2" id="KW-1185">Reference proteome</keyword>
<dbReference type="InterPro" id="IPR025255">
    <property type="entry name" value="DUF4202"/>
</dbReference>
<dbReference type="PANTHER" id="PTHR41729:SF1">
    <property type="entry name" value="GLUTAMYL-TRNA SYNTHETASE"/>
    <property type="match status" value="1"/>
</dbReference>